<dbReference type="Gene3D" id="3.40.50.970">
    <property type="match status" value="1"/>
</dbReference>
<evidence type="ECO:0000313" key="5">
    <source>
        <dbReference type="EMBL" id="MDQ0150759.1"/>
    </source>
</evidence>
<dbReference type="Pfam" id="PF02780">
    <property type="entry name" value="Transketolase_C"/>
    <property type="match status" value="1"/>
</dbReference>
<keyword evidence="2 5" id="KW-0808">Transferase</keyword>
<dbReference type="PROSITE" id="PS00802">
    <property type="entry name" value="TRANSKETOLASE_2"/>
    <property type="match status" value="1"/>
</dbReference>
<feature type="domain" description="Transketolase-like pyrimidine-binding" evidence="4">
    <location>
        <begin position="5"/>
        <end position="170"/>
    </location>
</feature>
<dbReference type="PANTHER" id="PTHR43825:SF1">
    <property type="entry name" value="TRANSKETOLASE-LIKE PYRIMIDINE-BINDING DOMAIN-CONTAINING PROTEIN"/>
    <property type="match status" value="1"/>
</dbReference>
<dbReference type="SUPFAM" id="SSF52518">
    <property type="entry name" value="Thiamin diphosphate-binding fold (THDP-binding)"/>
    <property type="match status" value="1"/>
</dbReference>
<evidence type="ECO:0000259" key="4">
    <source>
        <dbReference type="SMART" id="SM00861"/>
    </source>
</evidence>
<dbReference type="InterPro" id="IPR020826">
    <property type="entry name" value="Transketolase_BS"/>
</dbReference>
<evidence type="ECO:0000256" key="3">
    <source>
        <dbReference type="ARBA" id="ARBA00023052"/>
    </source>
</evidence>
<evidence type="ECO:0000256" key="2">
    <source>
        <dbReference type="ARBA" id="ARBA00022679"/>
    </source>
</evidence>
<dbReference type="Gene3D" id="3.40.50.920">
    <property type="match status" value="1"/>
</dbReference>
<evidence type="ECO:0000256" key="1">
    <source>
        <dbReference type="ARBA" id="ARBA00001964"/>
    </source>
</evidence>
<keyword evidence="3" id="KW-0786">Thiamine pyrophosphate</keyword>
<dbReference type="SMART" id="SM00861">
    <property type="entry name" value="Transket_pyr"/>
    <property type="match status" value="1"/>
</dbReference>
<organism evidence="5 6">
    <name type="scientific">Eubacterium multiforme</name>
    <dbReference type="NCBI Taxonomy" id="83339"/>
    <lineage>
        <taxon>Bacteria</taxon>
        <taxon>Bacillati</taxon>
        <taxon>Bacillota</taxon>
        <taxon>Clostridia</taxon>
        <taxon>Eubacteriales</taxon>
        <taxon>Eubacteriaceae</taxon>
        <taxon>Eubacterium</taxon>
    </lineage>
</organism>
<proteinExistence type="predicted"/>
<evidence type="ECO:0000313" key="6">
    <source>
        <dbReference type="Proteomes" id="UP001228504"/>
    </source>
</evidence>
<dbReference type="RefSeq" id="WP_307487523.1">
    <property type="nucleotide sequence ID" value="NZ_JAUSUF010000012.1"/>
</dbReference>
<gene>
    <name evidence="5" type="ORF">J2S18_002729</name>
</gene>
<sequence>MSNKMATREAYGKALKDLAAMNKDVVVLDADLSKSTKTADFKAVAPERFFNMGIAEGNMMGVAAGMSTCGKIPFVSTFAMFAAGRAFEQIRNSICYPRLNVKICATHAGLTVGEDGASHQAIEDLSLMRSIPNMTVINPCDGVETDAVIKAVAEFNGPCYVRLGRAAVNIINDKDTYKFELGKGVTLKEGNDVTLVATGIMVDVALEAAEILAEEGIKARVINIHTLKPIDREILVKAAKETGAIVTAEEHSIIGGLGSAVSEVLTEEYPVPVLKVGVQDTFGESGKPNELLEAYGLTAKNVAEKAKKAMSFRK</sequence>
<dbReference type="InterPro" id="IPR005475">
    <property type="entry name" value="Transketolase-like_Pyr-bd"/>
</dbReference>
<dbReference type="EC" id="2.2.1.1" evidence="5"/>
<dbReference type="SUPFAM" id="SSF52922">
    <property type="entry name" value="TK C-terminal domain-like"/>
    <property type="match status" value="1"/>
</dbReference>
<comment type="caution">
    <text evidence="5">The sequence shown here is derived from an EMBL/GenBank/DDBJ whole genome shotgun (WGS) entry which is preliminary data.</text>
</comment>
<dbReference type="InterPro" id="IPR029061">
    <property type="entry name" value="THDP-binding"/>
</dbReference>
<comment type="cofactor">
    <cofactor evidence="1">
        <name>thiamine diphosphate</name>
        <dbReference type="ChEBI" id="CHEBI:58937"/>
    </cofactor>
</comment>
<accession>A0ABT9UWY9</accession>
<dbReference type="EMBL" id="JAUSUF010000012">
    <property type="protein sequence ID" value="MDQ0150759.1"/>
    <property type="molecule type" value="Genomic_DNA"/>
</dbReference>
<dbReference type="InterPro" id="IPR051157">
    <property type="entry name" value="PDH/Transketolase"/>
</dbReference>
<dbReference type="Pfam" id="PF02779">
    <property type="entry name" value="Transket_pyr"/>
    <property type="match status" value="1"/>
</dbReference>
<name>A0ABT9UWY9_9FIRM</name>
<protein>
    <submittedName>
        <fullName evidence="5">Transketolase</fullName>
        <ecNumber evidence="5">2.2.1.1</ecNumber>
    </submittedName>
</protein>
<dbReference type="InterPro" id="IPR033248">
    <property type="entry name" value="Transketolase_C"/>
</dbReference>
<reference evidence="5 6" key="1">
    <citation type="submission" date="2023-07" db="EMBL/GenBank/DDBJ databases">
        <title>Genomic Encyclopedia of Type Strains, Phase IV (KMG-IV): sequencing the most valuable type-strain genomes for metagenomic binning, comparative biology and taxonomic classification.</title>
        <authorList>
            <person name="Goeker M."/>
        </authorList>
    </citation>
    <scope>NUCLEOTIDE SEQUENCE [LARGE SCALE GENOMIC DNA]</scope>
    <source>
        <strain evidence="5 6">DSM 20694</strain>
    </source>
</reference>
<keyword evidence="6" id="KW-1185">Reference proteome</keyword>
<dbReference type="CDD" id="cd07033">
    <property type="entry name" value="TPP_PYR_DXS_TK_like"/>
    <property type="match status" value="1"/>
</dbReference>
<dbReference type="Proteomes" id="UP001228504">
    <property type="component" value="Unassembled WGS sequence"/>
</dbReference>
<dbReference type="PANTHER" id="PTHR43825">
    <property type="entry name" value="PYRUVATE DEHYDROGENASE E1 COMPONENT"/>
    <property type="match status" value="1"/>
</dbReference>
<dbReference type="InterPro" id="IPR009014">
    <property type="entry name" value="Transketo_C/PFOR_II"/>
</dbReference>
<dbReference type="GO" id="GO:0004802">
    <property type="term" value="F:transketolase activity"/>
    <property type="evidence" value="ECO:0007669"/>
    <property type="project" value="UniProtKB-EC"/>
</dbReference>